<organism evidence="1 2">
    <name type="scientific">Bacillus phage vB_BcoS-136</name>
    <dbReference type="NCBI Taxonomy" id="2419619"/>
    <lineage>
        <taxon>Viruses</taxon>
        <taxon>Duplodnaviria</taxon>
        <taxon>Heunggongvirae</taxon>
        <taxon>Uroviricota</taxon>
        <taxon>Caudoviricetes</taxon>
        <taxon>Heleneionescovirinae</taxon>
        <taxon>Kenyattavirus</taxon>
        <taxon>Kenyattavirus kv136</taxon>
    </lineage>
</organism>
<evidence type="ECO:0000313" key="1">
    <source>
        <dbReference type="EMBL" id="AYP68252.1"/>
    </source>
</evidence>
<dbReference type="EMBL" id="MH884508">
    <property type="protein sequence ID" value="AYP68252.1"/>
    <property type="molecule type" value="Genomic_DNA"/>
</dbReference>
<evidence type="ECO:0000313" key="2">
    <source>
        <dbReference type="Proteomes" id="UP000274199"/>
    </source>
</evidence>
<dbReference type="Proteomes" id="UP000274199">
    <property type="component" value="Segment"/>
</dbReference>
<gene>
    <name evidence="1" type="ORF">vBBcoS136_00137</name>
</gene>
<name>A0A3G3BVG2_9CAUD</name>
<reference evidence="1 2" key="1">
    <citation type="submission" date="2018-09" db="EMBL/GenBank/DDBJ databases">
        <title>Comparative Genomic Analysis of Eight Novel Haloalkaliphilic Bacteriophages from Lake Elmenteita, Kenya.</title>
        <authorList>
            <person name="Akhwale J.K."/>
        </authorList>
    </citation>
    <scope>NUCLEOTIDE SEQUENCE [LARGE SCALE GENOMIC DNA]</scope>
</reference>
<proteinExistence type="predicted"/>
<sequence>MSDHIERYRRRVSRNGNDVGEAYKNNTIAFIEATFHSSPTFRRMKVNSYQFPEIKEIDARVVEVERMGSLREAVLRPSQYLDVGAYVHFDDEDYIVFDRHGGTGATNNKLTLARCNRHLKWYDQEGNLQDMLCVASATDLGSKSKQSKNELEWNKYDVRLPVGQLFVFVEINEATKKIDLNDRFIFGRNAYEVTGIDDITAINQDGYGIIQLTIKITTKTAKDDFENGIAFNEYKTDVPNEETEVGIMSDNTNETDNKGSGRLW</sequence>
<accession>A0A3G3BVG2</accession>
<protein>
    <submittedName>
        <fullName evidence="1">Uncharacterized protein</fullName>
    </submittedName>
</protein>
<keyword evidence="2" id="KW-1185">Reference proteome</keyword>